<sequence>MPSAFASLFCRNKASHVDPLPAGYSSRNGALGPTFVPLQPPPDVEIDPDTFREISEAKQKIDLALSHMRLVMSGEGRGRSGGNSDELNRVYNCIRDYSEETLNRWLNTYNDYTAALRQLGQAGKYVEHQQRIASGAWPTPARSLNDSTSRRRAMPLVRQETFATLPDVGQPSEVAQTFGQGYDNPQILPPDHPFFQSPPAAVHASDAPPPVPEKPRSARPMSFQPPPVSKPSTSGIPTKPRPSSWQVAQETSGAFLKAVERLSASESLIPQEYAHLLQRATQQEQPDTSQPVSPTTTQVASADSSLYANGMSATACRGKRTIPRVRPPSRDAPLGEKSSAFQQITKMVSNPDPSAPSTAPASSASSYRDASGSKASDSPSRDTIELAAAPHVNETPSSVKTLKATRAPPTPPSNSTFGQVTPTGTPPKECPVAHPVQHPVQHPPPLSPSATANLLTSSVSSSFTDGNSDIRPTSLETTFEESLDPLSRPSKSPARFESRPRAKTLDSPAPQINVNVPSPGLTMRPSEAQESHPTPMQDKAPQYSRPTLLSDAGSAISPHLSATSLKSDPSIHTPLSETEPISPRKHDSGQTESSQRNPNVLTPSSKSFSTYSTPRAGYTTPDGSPVKKSNTSRIPRKAELGERQPLEERKANTEPKESVIVMSGNPQSVEVVNGNDSVGGSVK</sequence>
<dbReference type="EMBL" id="AWGJ01000004">
    <property type="protein sequence ID" value="ODN80388.1"/>
    <property type="molecule type" value="Genomic_DNA"/>
</dbReference>
<feature type="region of interest" description="Disordered" evidence="1">
    <location>
        <begin position="275"/>
        <end position="683"/>
    </location>
</feature>
<proteinExistence type="predicted"/>
<gene>
    <name evidence="2" type="ORF">L202_02639</name>
</gene>
<comment type="caution">
    <text evidence="2">The sequence shown here is derived from an EMBL/GenBank/DDBJ whole genome shotgun (WGS) entry which is preliminary data.</text>
</comment>
<feature type="region of interest" description="Disordered" evidence="1">
    <location>
        <begin position="191"/>
        <end position="249"/>
    </location>
</feature>
<feature type="compositionally biased region" description="Low complexity" evidence="1">
    <location>
        <begin position="349"/>
        <end position="373"/>
    </location>
</feature>
<name>A0A1E3HVP5_9TREE</name>
<accession>A0A1E3HVP5</accession>
<organism evidence="2 3">
    <name type="scientific">Cryptococcus amylolentus CBS 6039</name>
    <dbReference type="NCBI Taxonomy" id="1295533"/>
    <lineage>
        <taxon>Eukaryota</taxon>
        <taxon>Fungi</taxon>
        <taxon>Dikarya</taxon>
        <taxon>Basidiomycota</taxon>
        <taxon>Agaricomycotina</taxon>
        <taxon>Tremellomycetes</taxon>
        <taxon>Tremellales</taxon>
        <taxon>Cryptococcaceae</taxon>
        <taxon>Cryptococcus</taxon>
    </lineage>
</organism>
<feature type="compositionally biased region" description="Polar residues" evidence="1">
    <location>
        <begin position="339"/>
        <end position="348"/>
    </location>
</feature>
<feature type="compositionally biased region" description="Polar residues" evidence="1">
    <location>
        <begin position="413"/>
        <end position="423"/>
    </location>
</feature>
<dbReference type="RefSeq" id="XP_018994954.1">
    <property type="nucleotide sequence ID" value="XM_019136285.1"/>
</dbReference>
<protein>
    <submittedName>
        <fullName evidence="2">Uncharacterized protein</fullName>
    </submittedName>
</protein>
<dbReference type="OrthoDB" id="2574455at2759"/>
<dbReference type="EMBL" id="AWGJ01000004">
    <property type="protein sequence ID" value="ODN80387.1"/>
    <property type="molecule type" value="Genomic_DNA"/>
</dbReference>
<feature type="compositionally biased region" description="Polar residues" evidence="1">
    <location>
        <begin position="451"/>
        <end position="477"/>
    </location>
</feature>
<keyword evidence="3" id="KW-1185">Reference proteome</keyword>
<evidence type="ECO:0000256" key="1">
    <source>
        <dbReference type="SAM" id="MobiDB-lite"/>
    </source>
</evidence>
<dbReference type="RefSeq" id="XP_018994953.1">
    <property type="nucleotide sequence ID" value="XM_019136284.1"/>
</dbReference>
<evidence type="ECO:0000313" key="2">
    <source>
        <dbReference type="EMBL" id="ODN80387.1"/>
    </source>
</evidence>
<dbReference type="Proteomes" id="UP000094065">
    <property type="component" value="Unassembled WGS sequence"/>
</dbReference>
<dbReference type="GeneID" id="30153948"/>
<feature type="compositionally biased region" description="Polar residues" evidence="1">
    <location>
        <begin position="590"/>
        <end position="613"/>
    </location>
</feature>
<evidence type="ECO:0000313" key="3">
    <source>
        <dbReference type="Proteomes" id="UP000094065"/>
    </source>
</evidence>
<feature type="compositionally biased region" description="Polar residues" evidence="1">
    <location>
        <begin position="279"/>
        <end position="307"/>
    </location>
</feature>
<reference evidence="2 3" key="1">
    <citation type="submission" date="2016-06" db="EMBL/GenBank/DDBJ databases">
        <title>Evolution of pathogenesis and genome organization in the Tremellales.</title>
        <authorList>
            <person name="Cuomo C."/>
            <person name="Litvintseva A."/>
            <person name="Heitman J."/>
            <person name="Chen Y."/>
            <person name="Sun S."/>
            <person name="Springer D."/>
            <person name="Dromer F."/>
            <person name="Young S."/>
            <person name="Zeng Q."/>
            <person name="Chapman S."/>
            <person name="Gujja S."/>
            <person name="Saif S."/>
            <person name="Birren B."/>
        </authorList>
    </citation>
    <scope>NUCLEOTIDE SEQUENCE [LARGE SCALE GENOMIC DNA]</scope>
    <source>
        <strain evidence="2 3">CBS 6039</strain>
    </source>
</reference>
<dbReference type="AlphaFoldDB" id="A0A1E3HVP5"/>
<feature type="compositionally biased region" description="Basic and acidic residues" evidence="1">
    <location>
        <begin position="636"/>
        <end position="657"/>
    </location>
</feature>
<feature type="compositionally biased region" description="Polar residues" evidence="1">
    <location>
        <begin position="230"/>
        <end position="249"/>
    </location>
</feature>
<feature type="compositionally biased region" description="Basic and acidic residues" evidence="1">
    <location>
        <begin position="494"/>
        <end position="504"/>
    </location>
</feature>
<feature type="compositionally biased region" description="Low complexity" evidence="1">
    <location>
        <begin position="668"/>
        <end position="683"/>
    </location>
</feature>